<feature type="domain" description="HTH tetR-type" evidence="5">
    <location>
        <begin position="1"/>
        <end position="61"/>
    </location>
</feature>
<dbReference type="InterPro" id="IPR050109">
    <property type="entry name" value="HTH-type_TetR-like_transc_reg"/>
</dbReference>
<evidence type="ECO:0000313" key="7">
    <source>
        <dbReference type="Proteomes" id="UP001595699"/>
    </source>
</evidence>
<dbReference type="Gene3D" id="1.10.357.10">
    <property type="entry name" value="Tetracycline Repressor, domain 2"/>
    <property type="match status" value="1"/>
</dbReference>
<dbReference type="SUPFAM" id="SSF48498">
    <property type="entry name" value="Tetracyclin repressor-like, C-terminal domain"/>
    <property type="match status" value="1"/>
</dbReference>
<evidence type="ECO:0000256" key="3">
    <source>
        <dbReference type="ARBA" id="ARBA00023163"/>
    </source>
</evidence>
<comment type="caution">
    <text evidence="6">The sequence shown here is derived from an EMBL/GenBank/DDBJ whole genome shotgun (WGS) entry which is preliminary data.</text>
</comment>
<evidence type="ECO:0000313" key="6">
    <source>
        <dbReference type="EMBL" id="MFC3764104.1"/>
    </source>
</evidence>
<dbReference type="Proteomes" id="UP001595699">
    <property type="component" value="Unassembled WGS sequence"/>
</dbReference>
<keyword evidence="2 4" id="KW-0238">DNA-binding</keyword>
<dbReference type="Pfam" id="PF00440">
    <property type="entry name" value="TetR_N"/>
    <property type="match status" value="1"/>
</dbReference>
<protein>
    <submittedName>
        <fullName evidence="6">TetR/AcrR family transcriptional regulator</fullName>
    </submittedName>
</protein>
<dbReference type="PROSITE" id="PS50977">
    <property type="entry name" value="HTH_TETR_2"/>
    <property type="match status" value="1"/>
</dbReference>
<accession>A0ABV7YH31</accession>
<keyword evidence="1" id="KW-0805">Transcription regulation</keyword>
<organism evidence="6 7">
    <name type="scientific">Tenggerimyces flavus</name>
    <dbReference type="NCBI Taxonomy" id="1708749"/>
    <lineage>
        <taxon>Bacteria</taxon>
        <taxon>Bacillati</taxon>
        <taxon>Actinomycetota</taxon>
        <taxon>Actinomycetes</taxon>
        <taxon>Propionibacteriales</taxon>
        <taxon>Nocardioidaceae</taxon>
        <taxon>Tenggerimyces</taxon>
    </lineage>
</organism>
<dbReference type="InterPro" id="IPR036271">
    <property type="entry name" value="Tet_transcr_reg_TetR-rel_C_sf"/>
</dbReference>
<dbReference type="InterPro" id="IPR009057">
    <property type="entry name" value="Homeodomain-like_sf"/>
</dbReference>
<evidence type="ECO:0000259" key="5">
    <source>
        <dbReference type="PROSITE" id="PS50977"/>
    </source>
</evidence>
<keyword evidence="3" id="KW-0804">Transcription</keyword>
<name>A0ABV7YH31_9ACTN</name>
<dbReference type="SUPFAM" id="SSF46689">
    <property type="entry name" value="Homeodomain-like"/>
    <property type="match status" value="1"/>
</dbReference>
<feature type="DNA-binding region" description="H-T-H motif" evidence="4">
    <location>
        <begin position="24"/>
        <end position="43"/>
    </location>
</feature>
<dbReference type="PANTHER" id="PTHR30055">
    <property type="entry name" value="HTH-TYPE TRANSCRIPTIONAL REGULATOR RUTR"/>
    <property type="match status" value="1"/>
</dbReference>
<dbReference type="InterPro" id="IPR001647">
    <property type="entry name" value="HTH_TetR"/>
</dbReference>
<gene>
    <name evidence="6" type="ORF">ACFOUW_24940</name>
</gene>
<proteinExistence type="predicted"/>
<reference evidence="7" key="1">
    <citation type="journal article" date="2019" name="Int. J. Syst. Evol. Microbiol.">
        <title>The Global Catalogue of Microorganisms (GCM) 10K type strain sequencing project: providing services to taxonomists for standard genome sequencing and annotation.</title>
        <authorList>
            <consortium name="The Broad Institute Genomics Platform"/>
            <consortium name="The Broad Institute Genome Sequencing Center for Infectious Disease"/>
            <person name="Wu L."/>
            <person name="Ma J."/>
        </authorList>
    </citation>
    <scope>NUCLEOTIDE SEQUENCE [LARGE SCALE GENOMIC DNA]</scope>
    <source>
        <strain evidence="7">CGMCC 4.7241</strain>
    </source>
</reference>
<dbReference type="PANTHER" id="PTHR30055:SF234">
    <property type="entry name" value="HTH-TYPE TRANSCRIPTIONAL REGULATOR BETI"/>
    <property type="match status" value="1"/>
</dbReference>
<dbReference type="EMBL" id="JBHRZH010000023">
    <property type="protein sequence ID" value="MFC3764104.1"/>
    <property type="molecule type" value="Genomic_DNA"/>
</dbReference>
<evidence type="ECO:0000256" key="4">
    <source>
        <dbReference type="PROSITE-ProRule" id="PRU00335"/>
    </source>
</evidence>
<sequence length="187" mass="19936">MDRRESLTAQALEYVLEHGLVGLSLRPLAAALGTSDRMLIYHFGSKERLVSAVLSLAQTQLGAALGPPGPDVRTLGDMVRHVWSGVIGPVGRQVTRLYVETCVLAAQEPDRFGTAPEALRGQWREGVRTGLVAFGVPPDRAGAVTDLILGTFDGLALDRLVATDPARVDAAAEEFADLIDLTPLRLG</sequence>
<evidence type="ECO:0000256" key="2">
    <source>
        <dbReference type="ARBA" id="ARBA00023125"/>
    </source>
</evidence>
<dbReference type="RefSeq" id="WP_205114680.1">
    <property type="nucleotide sequence ID" value="NZ_JAFBCM010000001.1"/>
</dbReference>
<keyword evidence="7" id="KW-1185">Reference proteome</keyword>
<evidence type="ECO:0000256" key="1">
    <source>
        <dbReference type="ARBA" id="ARBA00023015"/>
    </source>
</evidence>